<keyword evidence="4" id="KW-0560">Oxidoreductase</keyword>
<dbReference type="Proteomes" id="UP001054902">
    <property type="component" value="Unassembled WGS sequence"/>
</dbReference>
<dbReference type="PANTHER" id="PTHR10869:SF226">
    <property type="entry name" value="PROLYL 4-HYDROXYLASE ALPHA SUBUNIT DOMAIN-CONTAINING PROTEIN"/>
    <property type="match status" value="1"/>
</dbReference>
<dbReference type="GO" id="GO:0005783">
    <property type="term" value="C:endoplasmic reticulum"/>
    <property type="evidence" value="ECO:0007669"/>
    <property type="project" value="TreeGrafter"/>
</dbReference>
<comment type="cofactor">
    <cofactor evidence="1">
        <name>L-ascorbate</name>
        <dbReference type="ChEBI" id="CHEBI:38290"/>
    </cofactor>
</comment>
<protein>
    <recommendedName>
        <fullName evidence="7">Fe2OG dioxygenase domain-containing protein</fullName>
    </recommendedName>
</protein>
<feature type="signal peptide" evidence="6">
    <location>
        <begin position="1"/>
        <end position="18"/>
    </location>
</feature>
<keyword evidence="9" id="KW-1185">Reference proteome</keyword>
<dbReference type="PANTHER" id="PTHR10869">
    <property type="entry name" value="PROLYL 4-HYDROXYLASE ALPHA SUBUNIT"/>
    <property type="match status" value="1"/>
</dbReference>
<evidence type="ECO:0000256" key="5">
    <source>
        <dbReference type="ARBA" id="ARBA00023004"/>
    </source>
</evidence>
<reference evidence="8 9" key="1">
    <citation type="journal article" date="2021" name="Sci. Rep.">
        <title>The genome of the diatom Chaetoceros tenuissimus carries an ancient integrated fragment of an extant virus.</title>
        <authorList>
            <person name="Hongo Y."/>
            <person name="Kimura K."/>
            <person name="Takaki Y."/>
            <person name="Yoshida Y."/>
            <person name="Baba S."/>
            <person name="Kobayashi G."/>
            <person name="Nagasaki K."/>
            <person name="Hano T."/>
            <person name="Tomaru Y."/>
        </authorList>
    </citation>
    <scope>NUCLEOTIDE SEQUENCE [LARGE SCALE GENOMIC DNA]</scope>
    <source>
        <strain evidence="8 9">NIES-3715</strain>
    </source>
</reference>
<sequence>MKRLLLAFISMLLSYVAAEEARSITIQNDSGTKVEIYWINPSTGEGLLQSSPYIYNGAALNLNSFVTHTFEAREMPGKGGTCLGQDQTCRIGYFTVNKNDDQQVFIDSEFNVKHQDNKSIARESAAELLNDCEKQVQADTEAEGWTAAEAISELKKCVASGVADEVEKANEEIAFQSQIRKAMAEHWENYTCADYDLASSDAVREEVWDHDNKEFEVQVLLDRPASRIHVVKNFITEEECAAMEEHARPKLHKATVADGKGGSELSPNRKALQAGIRIPWNLEEEGHPLTTISRRVYDYTNHVLGMDIKEHGQEDLMSIQYEGRGEDDETPDRYMPHCDGDCNGMQHKIGNRMATMVMYCTVPEKGGSTNFRNSGVHVVPEAGTATFFSYIDPETMKMDNGFTEHSGCPVIAGEKKIVTQWVRYGVDAENPWDSFNTLGIKISAEND</sequence>
<gene>
    <name evidence="8" type="ORF">CTEN210_07450</name>
</gene>
<dbReference type="InterPro" id="IPR006620">
    <property type="entry name" value="Pro_4_hyd_alph"/>
</dbReference>
<feature type="chain" id="PRO_5042069659" description="Fe2OG dioxygenase domain-containing protein" evidence="6">
    <location>
        <begin position="19"/>
        <end position="447"/>
    </location>
</feature>
<dbReference type="InterPro" id="IPR037140">
    <property type="entry name" value="VHL_beta_dom_sf"/>
</dbReference>
<organism evidence="8 9">
    <name type="scientific">Chaetoceros tenuissimus</name>
    <dbReference type="NCBI Taxonomy" id="426638"/>
    <lineage>
        <taxon>Eukaryota</taxon>
        <taxon>Sar</taxon>
        <taxon>Stramenopiles</taxon>
        <taxon>Ochrophyta</taxon>
        <taxon>Bacillariophyta</taxon>
        <taxon>Coscinodiscophyceae</taxon>
        <taxon>Chaetocerotophycidae</taxon>
        <taxon>Chaetocerotales</taxon>
        <taxon>Chaetocerotaceae</taxon>
        <taxon>Chaetoceros</taxon>
    </lineage>
</organism>
<evidence type="ECO:0000256" key="1">
    <source>
        <dbReference type="ARBA" id="ARBA00001961"/>
    </source>
</evidence>
<keyword evidence="5" id="KW-0408">Iron</keyword>
<dbReference type="Gene3D" id="2.60.120.620">
    <property type="entry name" value="q2cbj1_9rhob like domain"/>
    <property type="match status" value="1"/>
</dbReference>
<dbReference type="InterPro" id="IPR045054">
    <property type="entry name" value="P4HA-like"/>
</dbReference>
<dbReference type="PROSITE" id="PS51471">
    <property type="entry name" value="FE2OG_OXY"/>
    <property type="match status" value="1"/>
</dbReference>
<evidence type="ECO:0000313" key="8">
    <source>
        <dbReference type="EMBL" id="GFH50974.1"/>
    </source>
</evidence>
<dbReference type="GO" id="GO:0004656">
    <property type="term" value="F:procollagen-proline 4-dioxygenase activity"/>
    <property type="evidence" value="ECO:0007669"/>
    <property type="project" value="TreeGrafter"/>
</dbReference>
<dbReference type="SMART" id="SM00702">
    <property type="entry name" value="P4Hc"/>
    <property type="match status" value="1"/>
</dbReference>
<evidence type="ECO:0000259" key="7">
    <source>
        <dbReference type="PROSITE" id="PS51471"/>
    </source>
</evidence>
<dbReference type="Pfam" id="PF13640">
    <property type="entry name" value="2OG-FeII_Oxy_3"/>
    <property type="match status" value="1"/>
</dbReference>
<dbReference type="AlphaFoldDB" id="A0AAD3H5S7"/>
<accession>A0AAD3H5S7</accession>
<dbReference type="GO" id="GO:0005506">
    <property type="term" value="F:iron ion binding"/>
    <property type="evidence" value="ECO:0007669"/>
    <property type="project" value="InterPro"/>
</dbReference>
<dbReference type="InterPro" id="IPR005123">
    <property type="entry name" value="Oxoglu/Fe-dep_dioxygenase_dom"/>
</dbReference>
<evidence type="ECO:0000256" key="2">
    <source>
        <dbReference type="ARBA" id="ARBA00022723"/>
    </source>
</evidence>
<dbReference type="Gene3D" id="2.60.40.780">
    <property type="entry name" value="von Hippel-Lindau disease tumour suppressor, beta domain"/>
    <property type="match status" value="1"/>
</dbReference>
<keyword evidence="2" id="KW-0479">Metal-binding</keyword>
<evidence type="ECO:0000256" key="3">
    <source>
        <dbReference type="ARBA" id="ARBA00022964"/>
    </source>
</evidence>
<keyword evidence="6" id="KW-0732">Signal</keyword>
<name>A0AAD3H5S7_9STRA</name>
<evidence type="ECO:0000256" key="4">
    <source>
        <dbReference type="ARBA" id="ARBA00023002"/>
    </source>
</evidence>
<proteinExistence type="predicted"/>
<dbReference type="InterPro" id="IPR044862">
    <property type="entry name" value="Pro_4_hyd_alph_FE2OG_OXY"/>
</dbReference>
<evidence type="ECO:0000256" key="6">
    <source>
        <dbReference type="SAM" id="SignalP"/>
    </source>
</evidence>
<comment type="caution">
    <text evidence="8">The sequence shown here is derived from an EMBL/GenBank/DDBJ whole genome shotgun (WGS) entry which is preliminary data.</text>
</comment>
<dbReference type="EMBL" id="BLLK01000045">
    <property type="protein sequence ID" value="GFH50974.1"/>
    <property type="molecule type" value="Genomic_DNA"/>
</dbReference>
<dbReference type="FunFam" id="2.60.120.620:FF:000075">
    <property type="entry name" value="Predicted protein"/>
    <property type="match status" value="1"/>
</dbReference>
<evidence type="ECO:0000313" key="9">
    <source>
        <dbReference type="Proteomes" id="UP001054902"/>
    </source>
</evidence>
<dbReference type="GO" id="GO:0031418">
    <property type="term" value="F:L-ascorbic acid binding"/>
    <property type="evidence" value="ECO:0007669"/>
    <property type="project" value="InterPro"/>
</dbReference>
<feature type="domain" description="Fe2OG dioxygenase" evidence="7">
    <location>
        <begin position="312"/>
        <end position="424"/>
    </location>
</feature>
<keyword evidence="3" id="KW-0223">Dioxygenase</keyword>